<dbReference type="Proteomes" id="UP000485058">
    <property type="component" value="Unassembled WGS sequence"/>
</dbReference>
<organism evidence="1 2">
    <name type="scientific">Haematococcus lacustris</name>
    <name type="common">Green alga</name>
    <name type="synonym">Haematococcus pluvialis</name>
    <dbReference type="NCBI Taxonomy" id="44745"/>
    <lineage>
        <taxon>Eukaryota</taxon>
        <taxon>Viridiplantae</taxon>
        <taxon>Chlorophyta</taxon>
        <taxon>core chlorophytes</taxon>
        <taxon>Chlorophyceae</taxon>
        <taxon>CS clade</taxon>
        <taxon>Chlamydomonadales</taxon>
        <taxon>Haematococcaceae</taxon>
        <taxon>Haematococcus</taxon>
    </lineage>
</organism>
<protein>
    <submittedName>
        <fullName evidence="1">Uncharacterized protein</fullName>
    </submittedName>
</protein>
<keyword evidence="2" id="KW-1185">Reference proteome</keyword>
<dbReference type="EMBL" id="BLLF01002166">
    <property type="protein sequence ID" value="GFH22982.1"/>
    <property type="molecule type" value="Genomic_DNA"/>
</dbReference>
<dbReference type="AlphaFoldDB" id="A0A6A0A1N7"/>
<reference evidence="1 2" key="1">
    <citation type="submission" date="2020-02" db="EMBL/GenBank/DDBJ databases">
        <title>Draft genome sequence of Haematococcus lacustris strain NIES-144.</title>
        <authorList>
            <person name="Morimoto D."/>
            <person name="Nakagawa S."/>
            <person name="Yoshida T."/>
            <person name="Sawayama S."/>
        </authorList>
    </citation>
    <scope>NUCLEOTIDE SEQUENCE [LARGE SCALE GENOMIC DNA]</scope>
    <source>
        <strain evidence="1 2">NIES-144</strain>
    </source>
</reference>
<sequence length="88" mass="9133">ACLRSAARPLSTAAAVQAWGGGQGGGLLPLLLQPEFAQPCALPCKSRAQLRQRLMQAHLSTRGRTLKAVAAVLQACCAEDDGEAESCD</sequence>
<evidence type="ECO:0000313" key="2">
    <source>
        <dbReference type="Proteomes" id="UP000485058"/>
    </source>
</evidence>
<evidence type="ECO:0000313" key="1">
    <source>
        <dbReference type="EMBL" id="GFH22982.1"/>
    </source>
</evidence>
<feature type="non-terminal residue" evidence="1">
    <location>
        <position position="1"/>
    </location>
</feature>
<accession>A0A6A0A1N7</accession>
<comment type="caution">
    <text evidence="1">The sequence shown here is derived from an EMBL/GenBank/DDBJ whole genome shotgun (WGS) entry which is preliminary data.</text>
</comment>
<proteinExistence type="predicted"/>
<feature type="non-terminal residue" evidence="1">
    <location>
        <position position="88"/>
    </location>
</feature>
<name>A0A6A0A1N7_HAELA</name>
<gene>
    <name evidence="1" type="ORF">HaLaN_20526</name>
</gene>